<sequence length="1710" mass="191576">MSIWSAAPFSRLYQAIQTEEQDVIDQLVHELGKDLGQLVIHPNKASKSRSKLESKQVTFSDGLEYELNEEFVLEAIQLAEDLDLDELAAAETLFYATESEQLGVSTADAARAAFYIRRQYILMIVSYFMNVSQNQDQIDLILGTSNEFALTILNGFKAVERDVDELKNQIERRRLLAGIVDPLFMKTISFKREFLFMEHQVLGEILYGLVCKEKVSKDQFLAFYEYTFQYDPEDLFVISIIPAAFAFCANLAKLSQAEITNLHQKFRKDLENGDSTSSHPVSCTIIMVFLVYYIAWLKKSEPDISDAELDESVIAPMKSTIEYGSMEQFLCLAAETSDISLTLSHKRSPFYDFRALLQQHIPRLIPKRLMDVDEAATKELKRALDHQRLKIGASTLDEKEVDKIFVSGNEISLSANFVALCSKTFSTLITDFIANAAFLLTQLQDSEEDIIVSSESFSLDAISESADLERFYLAAFYVYSDRPQLASQFWDDKSSSSFGFLQWAAQCNSPLISSTFSVLLSALSCSEDNANEVYKFLQTAHSDGAFNGSMGVSGNSSRISWPVILESLAYYNKSLSEVSVEEDPLTGVYPIDLQPLSGVVTPELGDDSVLFIAGYLQLVFQVSIHSTAARNQLFTGDASRLPKLLGEFLKFQTSLVGATLTVLGSLVEDERDNKRFVWNLIEDWIFAPRPDRRPLVNKGSVITKHVYYQCLTNFAEVSGFADLVSCLMSPTRPDPSKPYEPLEYTFDLQIGGDNRKQGVWTYIDFLMTEVFTHSDPDHISETEKISLQIPLLQIMLDSLASFDPDLVFNATACGLPGLDNIVDGKNFVEFMQSSPAGAVLNYLYTPNVQKVLFKIAGLGIDRVFEGPHHSDKIRLVTLAIKLIDEVLRLERFYIDELLPILKQDSVYYIPSDVGTHGLDSFYDALALQLPLVAEICLYVGTTHLDLVLPCISILAKISLSQQFAVPGNSGKYPLINESRLLTMLETVDETLRIRQAFMDQLESPIEDSLSTSVKVELLQFLNNNLSTNGMSVAHFLIGFNTRDGDLGSEDDDGTIKSSRSLLKSLTYVLKSSLSTLKSGSDIIYTPLRISSLILEIILKLLRSPKYGSLVLEVLRDGENLFMEIANLEPKVDLHSYWGNRVFEGVLNEKNSFTAHGESIGALIAFIIQRGLMLQFFGMELHSMSLSGSMLITKEYVDALIDTRQFVAGSAKVLEFLDVLEFTFENQLEKRDDLFAQYDFDYVFAKVKLNPDVSGNDLLYDFETVQNMIRLNAIESRASGVITDADYAESIKFFDHEKASLISFLNNHLCLSNFKRQQLQCLHSWVTLIEVIISDGKLDNITRSNFILEVFQCILPKINDYLELDGNYAEELLSLCVLLLEKYEKDKGTLFTNQQNTNLSLDADRLYPIFKVCINGIFSSQSTPNMRSDMYILINKYLTHVSENKAVTTAILVAIRASDKRLLSTICNDSLMGEGSSRVTALLLLENFVKVSSNLPTSPLVSNFILDTMKRDNYLLLLTQTIRRADSVFKATEGITLDILLYELTIFKTSAYLLLRIAQSNPGASHLMQCGVFNYLRDAEFLKIDPDLGLKLSIGDGSDSEAAFITFSLDPRGTKGSISFYDVLIPVFQLVSAMMISLGPMNKICQTQIKELLQTYSALVVGIFKRDTIATEQQNQDPQLKELTNLFTLLYSCVGPTSQSGNAVASSNIAH</sequence>
<keyword evidence="6" id="KW-1185">Reference proteome</keyword>
<keyword evidence="3" id="KW-0813">Transport</keyword>
<accession>W6MQ71</accession>
<proteinExistence type="inferred from homology"/>
<dbReference type="GO" id="GO:0044611">
    <property type="term" value="C:nuclear pore inner ring"/>
    <property type="evidence" value="ECO:0007669"/>
    <property type="project" value="EnsemblFungi"/>
</dbReference>
<dbReference type="EMBL" id="HG793128">
    <property type="protein sequence ID" value="CDK27407.1"/>
    <property type="molecule type" value="Genomic_DNA"/>
</dbReference>
<dbReference type="OrthoDB" id="2019644at2759"/>
<dbReference type="GeneID" id="34520790"/>
<protein>
    <recommendedName>
        <fullName evidence="7">Nucleoporin</fullName>
    </recommendedName>
</protein>
<comment type="similarity">
    <text evidence="2">Belongs to the NUP186/NUP192/NUP205 family.</text>
</comment>
<dbReference type="Pfam" id="PF11894">
    <property type="entry name" value="Nup192"/>
    <property type="match status" value="1"/>
</dbReference>
<evidence type="ECO:0000256" key="2">
    <source>
        <dbReference type="ARBA" id="ARBA00005892"/>
    </source>
</evidence>
<organism evidence="5 6">
    <name type="scientific">Kuraishia capsulata CBS 1993</name>
    <dbReference type="NCBI Taxonomy" id="1382522"/>
    <lineage>
        <taxon>Eukaryota</taxon>
        <taxon>Fungi</taxon>
        <taxon>Dikarya</taxon>
        <taxon>Ascomycota</taxon>
        <taxon>Saccharomycotina</taxon>
        <taxon>Pichiomycetes</taxon>
        <taxon>Pichiales</taxon>
        <taxon>Pichiaceae</taxon>
        <taxon>Kuraishia</taxon>
    </lineage>
</organism>
<name>W6MQ71_9ASCO</name>
<dbReference type="GO" id="GO:0046822">
    <property type="term" value="P:regulation of nucleocytoplasmic transport"/>
    <property type="evidence" value="ECO:0007669"/>
    <property type="project" value="EnsemblFungi"/>
</dbReference>
<dbReference type="STRING" id="1382522.W6MQ71"/>
<evidence type="ECO:0000313" key="6">
    <source>
        <dbReference type="Proteomes" id="UP000019384"/>
    </source>
</evidence>
<dbReference type="PANTHER" id="PTHR31344:SF0">
    <property type="entry name" value="NUCLEAR PORE COMPLEX PROTEIN NUP205"/>
    <property type="match status" value="1"/>
</dbReference>
<dbReference type="HOGENOM" id="CLU_002778_0_0_1"/>
<dbReference type="RefSeq" id="XP_022459402.1">
    <property type="nucleotide sequence ID" value="XM_022601794.1"/>
</dbReference>
<dbReference type="InterPro" id="IPR021827">
    <property type="entry name" value="Nup186/Nup192/Nup205"/>
</dbReference>
<keyword evidence="4" id="KW-0539">Nucleus</keyword>
<reference evidence="5" key="2">
    <citation type="submission" date="2014-02" db="EMBL/GenBank/DDBJ databases">
        <title>Complete DNA sequence of /Kuraishia capsulata/ illustrates novel genomic features among budding yeasts (/Saccharomycotina/).</title>
        <authorList>
            <person name="Morales L."/>
            <person name="Noel B."/>
            <person name="Porcel B."/>
            <person name="Marcet-Houben M."/>
            <person name="Hullo M-F."/>
            <person name="Sacerdot C."/>
            <person name="Tekaia F."/>
            <person name="Leh-Louis V."/>
            <person name="Despons L."/>
            <person name="Khanna V."/>
            <person name="Aury J-M."/>
            <person name="Barbe V."/>
            <person name="Couloux A."/>
            <person name="Labadie K."/>
            <person name="Pelletier E."/>
            <person name="Souciet J-L."/>
            <person name="Boekhout T."/>
            <person name="Gabaldon T."/>
            <person name="Wincker P."/>
            <person name="Dujon B."/>
        </authorList>
    </citation>
    <scope>NUCLEOTIDE SEQUENCE</scope>
    <source>
        <strain evidence="5">CBS 1993</strain>
    </source>
</reference>
<gene>
    <name evidence="5" type="ORF">KUCA_T00003385001</name>
</gene>
<evidence type="ECO:0000313" key="5">
    <source>
        <dbReference type="EMBL" id="CDK27407.1"/>
    </source>
</evidence>
<evidence type="ECO:0000256" key="3">
    <source>
        <dbReference type="ARBA" id="ARBA00022448"/>
    </source>
</evidence>
<dbReference type="Proteomes" id="UP000019384">
    <property type="component" value="Unassembled WGS sequence"/>
</dbReference>
<evidence type="ECO:0000256" key="4">
    <source>
        <dbReference type="ARBA" id="ARBA00023242"/>
    </source>
</evidence>
<reference evidence="5" key="1">
    <citation type="submission" date="2013-12" db="EMBL/GenBank/DDBJ databases">
        <authorList>
            <person name="Genoscope - CEA"/>
        </authorList>
    </citation>
    <scope>NUCLEOTIDE SEQUENCE</scope>
    <source>
        <strain evidence="5">CBS 1993</strain>
    </source>
</reference>
<evidence type="ECO:0000256" key="1">
    <source>
        <dbReference type="ARBA" id="ARBA00004123"/>
    </source>
</evidence>
<dbReference type="GO" id="GO:0017056">
    <property type="term" value="F:structural constituent of nuclear pore"/>
    <property type="evidence" value="ECO:0007669"/>
    <property type="project" value="EnsemblFungi"/>
</dbReference>
<dbReference type="GO" id="GO:0006999">
    <property type="term" value="P:nuclear pore organization"/>
    <property type="evidence" value="ECO:0007669"/>
    <property type="project" value="EnsemblFungi"/>
</dbReference>
<comment type="subcellular location">
    <subcellularLocation>
        <location evidence="1">Nucleus</location>
    </subcellularLocation>
</comment>
<evidence type="ECO:0008006" key="7">
    <source>
        <dbReference type="Google" id="ProtNLM"/>
    </source>
</evidence>
<dbReference type="PANTHER" id="PTHR31344">
    <property type="entry name" value="NUCLEAR PORE COMPLEX PROTEIN NUP205"/>
    <property type="match status" value="1"/>
</dbReference>